<keyword evidence="1" id="KW-0808">Transferase</keyword>
<dbReference type="PROSITE" id="PS50887">
    <property type="entry name" value="GGDEF"/>
    <property type="match status" value="1"/>
</dbReference>
<organism evidence="6 7">
    <name type="scientific">Tolypothrix bouteillei VB521301</name>
    <dbReference type="NCBI Taxonomy" id="1479485"/>
    <lineage>
        <taxon>Bacteria</taxon>
        <taxon>Bacillati</taxon>
        <taxon>Cyanobacteriota</taxon>
        <taxon>Cyanophyceae</taxon>
        <taxon>Nostocales</taxon>
        <taxon>Tolypothrichaceae</taxon>
        <taxon>Tolypothrix</taxon>
    </lineage>
</organism>
<dbReference type="InterPro" id="IPR029016">
    <property type="entry name" value="GAF-like_dom_sf"/>
</dbReference>
<keyword evidence="3" id="KW-0597">Phosphoprotein</keyword>
<dbReference type="InterPro" id="IPR003018">
    <property type="entry name" value="GAF"/>
</dbReference>
<dbReference type="SUPFAM" id="SSF52172">
    <property type="entry name" value="CheY-like"/>
    <property type="match status" value="1"/>
</dbReference>
<keyword evidence="7" id="KW-1185">Reference proteome</keyword>
<evidence type="ECO:0000256" key="2">
    <source>
        <dbReference type="ARBA" id="ARBA00022777"/>
    </source>
</evidence>
<proteinExistence type="predicted"/>
<gene>
    <name evidence="6" type="ORF">DA73_0400001375</name>
</gene>
<evidence type="ECO:0000313" key="7">
    <source>
        <dbReference type="Proteomes" id="UP000029738"/>
    </source>
</evidence>
<reference evidence="6" key="1">
    <citation type="journal article" date="2015" name="Genome Announc.">
        <title>Draft Genome Sequence of Tolypothrix boutellei Strain VB521301.</title>
        <authorList>
            <person name="Chandrababunaidu M.M."/>
            <person name="Singh D."/>
            <person name="Sen D."/>
            <person name="Bhan S."/>
            <person name="Das S."/>
            <person name="Gupta A."/>
            <person name="Adhikary S.P."/>
            <person name="Tripathy S."/>
        </authorList>
    </citation>
    <scope>NUCLEOTIDE SEQUENCE</scope>
    <source>
        <strain evidence="6">VB521301</strain>
    </source>
</reference>
<dbReference type="EMBL" id="JHEG04000001">
    <property type="protein sequence ID" value="KAF3884286.1"/>
    <property type="molecule type" value="Genomic_DNA"/>
</dbReference>
<dbReference type="FunFam" id="3.30.70.270:FF:000001">
    <property type="entry name" value="Diguanylate cyclase domain protein"/>
    <property type="match status" value="1"/>
</dbReference>
<dbReference type="PANTHER" id="PTHR45138">
    <property type="entry name" value="REGULATORY COMPONENTS OF SENSORY TRANSDUCTION SYSTEM"/>
    <property type="match status" value="1"/>
</dbReference>
<evidence type="ECO:0000313" key="6">
    <source>
        <dbReference type="EMBL" id="KAF3884286.1"/>
    </source>
</evidence>
<dbReference type="Pfam" id="PF00072">
    <property type="entry name" value="Response_reg"/>
    <property type="match status" value="1"/>
</dbReference>
<dbReference type="InterPro" id="IPR043128">
    <property type="entry name" value="Rev_trsase/Diguanyl_cyclase"/>
</dbReference>
<evidence type="ECO:0000256" key="1">
    <source>
        <dbReference type="ARBA" id="ARBA00022679"/>
    </source>
</evidence>
<dbReference type="CDD" id="cd19920">
    <property type="entry name" value="REC_PA4781-like"/>
    <property type="match status" value="1"/>
</dbReference>
<dbReference type="SUPFAM" id="SSF55781">
    <property type="entry name" value="GAF domain-like"/>
    <property type="match status" value="1"/>
</dbReference>
<dbReference type="SMART" id="SM00448">
    <property type="entry name" value="REC"/>
    <property type="match status" value="1"/>
</dbReference>
<feature type="domain" description="Response regulatory" evidence="4">
    <location>
        <begin position="7"/>
        <end position="123"/>
    </location>
</feature>
<dbReference type="NCBIfam" id="TIGR00254">
    <property type="entry name" value="GGDEF"/>
    <property type="match status" value="1"/>
</dbReference>
<dbReference type="Gene3D" id="3.30.450.40">
    <property type="match status" value="1"/>
</dbReference>
<evidence type="ECO:0000259" key="5">
    <source>
        <dbReference type="PROSITE" id="PS50887"/>
    </source>
</evidence>
<dbReference type="Pfam" id="PF00990">
    <property type="entry name" value="GGDEF"/>
    <property type="match status" value="1"/>
</dbReference>
<dbReference type="GO" id="GO:0052621">
    <property type="term" value="F:diguanylate cyclase activity"/>
    <property type="evidence" value="ECO:0007669"/>
    <property type="project" value="TreeGrafter"/>
</dbReference>
<dbReference type="GO" id="GO:0043709">
    <property type="term" value="P:cell adhesion involved in single-species biofilm formation"/>
    <property type="evidence" value="ECO:0007669"/>
    <property type="project" value="TreeGrafter"/>
</dbReference>
<dbReference type="InterPro" id="IPR001789">
    <property type="entry name" value="Sig_transdc_resp-reg_receiver"/>
</dbReference>
<feature type="modified residue" description="4-aspartylphosphate" evidence="3">
    <location>
        <position position="56"/>
    </location>
</feature>
<dbReference type="Pfam" id="PF13185">
    <property type="entry name" value="GAF_2"/>
    <property type="match status" value="1"/>
</dbReference>
<dbReference type="InterPro" id="IPR050469">
    <property type="entry name" value="Diguanylate_Cyclase"/>
</dbReference>
<dbReference type="InterPro" id="IPR011006">
    <property type="entry name" value="CheY-like_superfamily"/>
</dbReference>
<dbReference type="GO" id="GO:1902201">
    <property type="term" value="P:negative regulation of bacterial-type flagellum-dependent cell motility"/>
    <property type="evidence" value="ECO:0007669"/>
    <property type="project" value="TreeGrafter"/>
</dbReference>
<dbReference type="PANTHER" id="PTHR45138:SF9">
    <property type="entry name" value="DIGUANYLATE CYCLASE DGCM-RELATED"/>
    <property type="match status" value="1"/>
</dbReference>
<dbReference type="GO" id="GO:0000160">
    <property type="term" value="P:phosphorelay signal transduction system"/>
    <property type="evidence" value="ECO:0007669"/>
    <property type="project" value="InterPro"/>
</dbReference>
<dbReference type="RefSeq" id="WP_050045119.1">
    <property type="nucleotide sequence ID" value="NZ_JHEG04000001.1"/>
</dbReference>
<dbReference type="Gene3D" id="3.40.50.2300">
    <property type="match status" value="1"/>
</dbReference>
<dbReference type="SUPFAM" id="SSF55073">
    <property type="entry name" value="Nucleotide cyclase"/>
    <property type="match status" value="1"/>
</dbReference>
<name>A0A8S9SWS1_9CYAN</name>
<sequence>MAQGAGSLLIVDDQPNNLRVLASILSQQGYKVRKALNGATALESAQIQPPDLILLDVKMPEMDGYEVCSTLKSLPQICEIPVIFLSAMDSTADKVKAFTVGGADYITKPFEAEEVLARVQQQLTLQWQKQQLQQEIQERKQAQAETQLLLTTIQAVSEALDFEAALGAMLCKVRLAIAWDYGEAWTPTPDGTAFYLNRTCYNSQDLQLRHFVETNQFHMVSCNAGLVGRVWASQQPEWIADLSPTPVSVFLRSQDASAVGLKAAFAVPIVLDGQVLAIMVFFKRSKNELDTKLVQLVSAIAVQLGGFMERKHSEESLRQANRELQRLANLDGLTQIANRRYFDEFLQQEWKGLGREQAPLSLILCDIDFFKAYNDHYGHQAGDDCLKQVAQAIAQSIRCPGDLAARYGGEEFAVILPNTGTQEALNVAARVQVTLANLNISHPRSQVNSIVTLSMGVATLIPTDESSFDNLIAFADRALYTAKDEGRNRYCSYKQPCLSTSIGNTISRMEKADAVFT</sequence>
<dbReference type="OrthoDB" id="9115at2"/>
<dbReference type="InterPro" id="IPR029787">
    <property type="entry name" value="Nucleotide_cyclase"/>
</dbReference>
<evidence type="ECO:0000259" key="4">
    <source>
        <dbReference type="PROSITE" id="PS50110"/>
    </source>
</evidence>
<feature type="domain" description="GGDEF" evidence="5">
    <location>
        <begin position="358"/>
        <end position="495"/>
    </location>
</feature>
<evidence type="ECO:0000256" key="3">
    <source>
        <dbReference type="PROSITE-ProRule" id="PRU00169"/>
    </source>
</evidence>
<dbReference type="GO" id="GO:0005886">
    <property type="term" value="C:plasma membrane"/>
    <property type="evidence" value="ECO:0007669"/>
    <property type="project" value="TreeGrafter"/>
</dbReference>
<dbReference type="InterPro" id="IPR000160">
    <property type="entry name" value="GGDEF_dom"/>
</dbReference>
<dbReference type="SMART" id="SM00065">
    <property type="entry name" value="GAF"/>
    <property type="match status" value="1"/>
</dbReference>
<dbReference type="Proteomes" id="UP000029738">
    <property type="component" value="Unassembled WGS sequence"/>
</dbReference>
<protein>
    <submittedName>
        <fullName evidence="6">Diguanylate cyclase</fullName>
    </submittedName>
</protein>
<accession>A0A8S9SWS1</accession>
<dbReference type="Gene3D" id="3.30.70.270">
    <property type="match status" value="1"/>
</dbReference>
<comment type="caution">
    <text evidence="6">The sequence shown here is derived from an EMBL/GenBank/DDBJ whole genome shotgun (WGS) entry which is preliminary data.</text>
</comment>
<dbReference type="GO" id="GO:0016301">
    <property type="term" value="F:kinase activity"/>
    <property type="evidence" value="ECO:0007669"/>
    <property type="project" value="UniProtKB-KW"/>
</dbReference>
<reference evidence="6" key="2">
    <citation type="submission" date="2019-11" db="EMBL/GenBank/DDBJ databases">
        <title>Improved Assembly of Tolypothrix boutellei genome.</title>
        <authorList>
            <person name="Sarangi A.N."/>
            <person name="Mukherjee M."/>
            <person name="Ghosh S."/>
            <person name="Singh D."/>
            <person name="Das A."/>
            <person name="Kant S."/>
            <person name="Prusty A."/>
            <person name="Tripathy S."/>
        </authorList>
    </citation>
    <scope>NUCLEOTIDE SEQUENCE</scope>
    <source>
        <strain evidence="6">VB521301</strain>
    </source>
</reference>
<keyword evidence="2" id="KW-0418">Kinase</keyword>
<dbReference type="SMART" id="SM00267">
    <property type="entry name" value="GGDEF"/>
    <property type="match status" value="1"/>
</dbReference>
<dbReference type="AlphaFoldDB" id="A0A8S9SWS1"/>
<dbReference type="CDD" id="cd01949">
    <property type="entry name" value="GGDEF"/>
    <property type="match status" value="1"/>
</dbReference>
<dbReference type="PROSITE" id="PS50110">
    <property type="entry name" value="RESPONSE_REGULATORY"/>
    <property type="match status" value="1"/>
</dbReference>